<dbReference type="EMBL" id="VMTY01000071">
    <property type="protein sequence ID" value="TVU55817.1"/>
    <property type="molecule type" value="Genomic_DNA"/>
</dbReference>
<gene>
    <name evidence="1" type="ORF">FQK23_12100</name>
</gene>
<accession>A0A558GG20</accession>
<dbReference type="AlphaFoldDB" id="A0A558GG20"/>
<evidence type="ECO:0000313" key="2">
    <source>
        <dbReference type="Proteomes" id="UP000320531"/>
    </source>
</evidence>
<proteinExistence type="predicted"/>
<protein>
    <submittedName>
        <fullName evidence="1">Uncharacterized protein</fullName>
    </submittedName>
</protein>
<name>A0A558GG20_9CORY</name>
<organism evidence="1 2">
    <name type="scientific">Corynebacterium aurimucosum</name>
    <dbReference type="NCBI Taxonomy" id="169292"/>
    <lineage>
        <taxon>Bacteria</taxon>
        <taxon>Bacillati</taxon>
        <taxon>Actinomycetota</taxon>
        <taxon>Actinomycetes</taxon>
        <taxon>Mycobacteriales</taxon>
        <taxon>Corynebacteriaceae</taxon>
        <taxon>Corynebacterium</taxon>
    </lineage>
</organism>
<evidence type="ECO:0000313" key="1">
    <source>
        <dbReference type="EMBL" id="TVU55817.1"/>
    </source>
</evidence>
<reference evidence="1 2" key="1">
    <citation type="submission" date="2019-07" db="EMBL/GenBank/DDBJ databases">
        <title>Draft genome of C. aurimucosum strain 14-2523.</title>
        <authorList>
            <person name="Pacheco L.G.C."/>
            <person name="Aguiar E.R.G.R."/>
            <person name="Navas J."/>
            <person name="Santos C.S."/>
            <person name="Rocha D.J.P.G."/>
        </authorList>
    </citation>
    <scope>NUCLEOTIDE SEQUENCE [LARGE SCALE GENOMIC DNA]</scope>
    <source>
        <strain evidence="1 2">14-2523</strain>
    </source>
</reference>
<dbReference type="Proteomes" id="UP000320531">
    <property type="component" value="Unassembled WGS sequence"/>
</dbReference>
<sequence length="268" mass="29697">MPDDELTARLESMAAVHPPLVPLDGHLITEGLWLVVTPSHRVTVMPTVPTFSPHGPVVPASTKSSEHPVSMVPTALPAGLVDKAPTESSRCLDEQRIPSQFQEENASTSQPHRATCVAVVRPVSKEGQRGQPVAWQVSALRPVGPGRPLVLADTEGFEHRFGVIESVTRLREDHRSLTGLKRRSVGDRVWFIRTDTETILLDHGLHIIERKNRELIRTDFSWHRIEEGEVGSAFRVHLSRGTMHTFGLIKELILAESEPWSAPPSPPH</sequence>
<comment type="caution">
    <text evidence="1">The sequence shown here is derived from an EMBL/GenBank/DDBJ whole genome shotgun (WGS) entry which is preliminary data.</text>
</comment>